<dbReference type="EMBL" id="LR134155">
    <property type="protein sequence ID" value="VEA67900.1"/>
    <property type="molecule type" value="Genomic_DNA"/>
</dbReference>
<dbReference type="Pfam" id="PF17656">
    <property type="entry name" value="ChapFlgA_N"/>
    <property type="match status" value="1"/>
</dbReference>
<evidence type="ECO:0000256" key="3">
    <source>
        <dbReference type="ARBA" id="ARBA00014754"/>
    </source>
</evidence>
<evidence type="ECO:0000256" key="2">
    <source>
        <dbReference type="ARBA" id="ARBA00010474"/>
    </source>
</evidence>
<dbReference type="GO" id="GO:0044780">
    <property type="term" value="P:bacterial-type flagellum assembly"/>
    <property type="evidence" value="ECO:0007669"/>
    <property type="project" value="InterPro"/>
</dbReference>
<comment type="similarity">
    <text evidence="2 7">Belongs to the FlgA family.</text>
</comment>
<evidence type="ECO:0000313" key="9">
    <source>
        <dbReference type="EMBL" id="VEA67900.1"/>
    </source>
</evidence>
<name>A0A3S4JQ95_SERRU</name>
<gene>
    <name evidence="9" type="ORF">NCTC9419_00098</name>
</gene>
<dbReference type="InterPro" id="IPR041231">
    <property type="entry name" value="FlgA_N"/>
</dbReference>
<evidence type="ECO:0000259" key="8">
    <source>
        <dbReference type="SMART" id="SM00858"/>
    </source>
</evidence>
<keyword evidence="9" id="KW-0969">Cilium</keyword>
<keyword evidence="5 7" id="KW-0574">Periplasm</keyword>
<dbReference type="SUPFAM" id="SSF51269">
    <property type="entry name" value="AFP III-like domain"/>
    <property type="match status" value="1"/>
</dbReference>
<comment type="subcellular location">
    <subcellularLocation>
        <location evidence="1 7">Periplasm</location>
    </subcellularLocation>
</comment>
<comment type="function">
    <text evidence="6 7">Involved in the assembly process of the P-ring formation. It may associate with FlgF on the rod constituting a structure essential for the P-ring assembly or may act as a modulator protein for the P-ring assembly.</text>
</comment>
<evidence type="ECO:0000256" key="5">
    <source>
        <dbReference type="ARBA" id="ARBA00022764"/>
    </source>
</evidence>
<dbReference type="Proteomes" id="UP000271603">
    <property type="component" value="Chromosome"/>
</dbReference>
<keyword evidence="9" id="KW-0966">Cell projection</keyword>
<evidence type="ECO:0000256" key="6">
    <source>
        <dbReference type="ARBA" id="ARBA00025643"/>
    </source>
</evidence>
<dbReference type="Gene3D" id="2.30.30.760">
    <property type="match status" value="1"/>
</dbReference>
<dbReference type="PANTHER" id="PTHR36307">
    <property type="entry name" value="FLAGELLA BASAL BODY P-RING FORMATION PROTEIN FLGA"/>
    <property type="match status" value="1"/>
</dbReference>
<evidence type="ECO:0000256" key="4">
    <source>
        <dbReference type="ARBA" id="ARBA00022729"/>
    </source>
</evidence>
<protein>
    <recommendedName>
        <fullName evidence="3 7">Flagella basal body P-ring formation protein FlgA</fullName>
    </recommendedName>
</protein>
<evidence type="ECO:0000256" key="7">
    <source>
        <dbReference type="RuleBase" id="RU362063"/>
    </source>
</evidence>
<dbReference type="InterPro" id="IPR036732">
    <property type="entry name" value="AFP_Neu5c_C_sf"/>
</dbReference>
<dbReference type="InterPro" id="IPR039246">
    <property type="entry name" value="Flagellar_FlgA"/>
</dbReference>
<feature type="chain" id="PRO_5018380486" description="Flagella basal body P-ring formation protein FlgA" evidence="7">
    <location>
        <begin position="19"/>
        <end position="216"/>
    </location>
</feature>
<dbReference type="NCBIfam" id="TIGR03170">
    <property type="entry name" value="flgA_cterm"/>
    <property type="match status" value="1"/>
</dbReference>
<feature type="domain" description="SAF" evidence="8">
    <location>
        <begin position="92"/>
        <end position="154"/>
    </location>
</feature>
<organism evidence="9 10">
    <name type="scientific">Serratia rubidaea</name>
    <name type="common">Serratia marinorubra</name>
    <dbReference type="NCBI Taxonomy" id="61652"/>
    <lineage>
        <taxon>Bacteria</taxon>
        <taxon>Pseudomonadati</taxon>
        <taxon>Pseudomonadota</taxon>
        <taxon>Gammaproteobacteria</taxon>
        <taxon>Enterobacterales</taxon>
        <taxon>Yersiniaceae</taxon>
        <taxon>Serratia</taxon>
    </lineage>
</organism>
<dbReference type="Pfam" id="PF13144">
    <property type="entry name" value="ChapFlgA"/>
    <property type="match status" value="1"/>
</dbReference>
<dbReference type="InterPro" id="IPR017585">
    <property type="entry name" value="SAF_FlgA"/>
</dbReference>
<dbReference type="Gene3D" id="3.90.1210.10">
    <property type="entry name" value="Antifreeze-like/N-acetylneuraminic acid synthase C-terminal domain"/>
    <property type="match status" value="1"/>
</dbReference>
<evidence type="ECO:0000313" key="10">
    <source>
        <dbReference type="Proteomes" id="UP000271603"/>
    </source>
</evidence>
<keyword evidence="7" id="KW-1005">Bacterial flagellum biogenesis</keyword>
<evidence type="ECO:0000256" key="1">
    <source>
        <dbReference type="ARBA" id="ARBA00004418"/>
    </source>
</evidence>
<reference evidence="9 10" key="1">
    <citation type="submission" date="2018-12" db="EMBL/GenBank/DDBJ databases">
        <authorList>
            <consortium name="Pathogen Informatics"/>
        </authorList>
    </citation>
    <scope>NUCLEOTIDE SEQUENCE [LARGE SCALE GENOMIC DNA]</scope>
    <source>
        <strain evidence="9 10">NCTC9419</strain>
    </source>
</reference>
<sequence>MRLRVMLLALLPALPASADDFGGQVERFIKAQFAGSPVTVSVEVRTPATQWPSCAAPQLALTQSARLWGAVTLSARCGDERRFIQTQVAATGRYLVAARAIRSGQALTAADIKTVRGRLDTLPPRALGDERRALGAVSLRNIGRGQPLTTPMLRRPWRVKAGQPVQVWVQGEGFNISGNGKAMNNAAADESVRVRMASGRIVSGTVDENGDIRITL</sequence>
<dbReference type="InterPro" id="IPR013974">
    <property type="entry name" value="SAF"/>
</dbReference>
<dbReference type="AlphaFoldDB" id="A0A3S4JQ95"/>
<keyword evidence="9" id="KW-0282">Flagellum</keyword>
<dbReference type="SMART" id="SM00858">
    <property type="entry name" value="SAF"/>
    <property type="match status" value="1"/>
</dbReference>
<dbReference type="PANTHER" id="PTHR36307:SF1">
    <property type="entry name" value="FLAGELLA BASAL BODY P-RING FORMATION PROTEIN FLGA"/>
    <property type="match status" value="1"/>
</dbReference>
<proteinExistence type="inferred from homology"/>
<dbReference type="STRING" id="61652.AXX16_2307"/>
<keyword evidence="4 7" id="KW-0732">Signal</keyword>
<feature type="signal peptide" evidence="7">
    <location>
        <begin position="1"/>
        <end position="18"/>
    </location>
</feature>
<dbReference type="CDD" id="cd11614">
    <property type="entry name" value="SAF_CpaB_FlgA_like"/>
    <property type="match status" value="1"/>
</dbReference>
<dbReference type="GO" id="GO:0042597">
    <property type="term" value="C:periplasmic space"/>
    <property type="evidence" value="ECO:0007669"/>
    <property type="project" value="UniProtKB-SubCell"/>
</dbReference>
<accession>A0A3S4JQ95</accession>